<keyword evidence="7 9" id="KW-0413">Isomerase</keyword>
<gene>
    <name evidence="13" type="ORF">FYJ60_07670</name>
</gene>
<dbReference type="AlphaFoldDB" id="A0A7X2P9C9"/>
<evidence type="ECO:0000256" key="7">
    <source>
        <dbReference type="ARBA" id="ARBA00023235"/>
    </source>
</evidence>
<dbReference type="PROSITE" id="PS50059">
    <property type="entry name" value="FKBP_PPIASE"/>
    <property type="match status" value="1"/>
</dbReference>
<sequence length="319" mass="33094">MRIAVTYDNTNGEVFQHFGKTEFFKIYETENDKVLSAEVLSAGGVGHEALAGVLARGGVDVVICGGLGAGMQAALADAGIRVVSGAAGDADRAVEAFLGGTMESQGVNCEHHSCHGTEDEAVSGRETADGTDSAEESSEDAGCCGGDCGSGCGGGDCESGCGGGCGGCGGQELKVILEGKNAGKKVKTHYRGTFNDGTQFDSSYDRGEPLEFICGAGMMIPGFDKAVVNMEIGEEVDIHLSPEEAYGMPDPKNVFTFPIADLEGSDQLQIGQKVYLTSGNGRPFPVVVTAKDEKNITLDANHEMAGKELNFHIELISAE</sequence>
<name>A0A7X2P9C9_9FIRM</name>
<dbReference type="InterPro" id="IPR036105">
    <property type="entry name" value="DiNase_FeMo-co_biosyn_sf"/>
</dbReference>
<comment type="function">
    <text evidence="8">Also involved in hydrogenase metallocenter assembly, probably by participating in the nickel insertion step. This function in hydrogenase biosynthesis requires chaperone activity and the presence of the metal-binding domain, but not PPIase activity.</text>
</comment>
<evidence type="ECO:0000256" key="8">
    <source>
        <dbReference type="ARBA" id="ARBA00037071"/>
    </source>
</evidence>
<comment type="caution">
    <text evidence="13">The sequence shown here is derived from an EMBL/GenBank/DDBJ whole genome shotgun (WGS) entry which is preliminary data.</text>
</comment>
<evidence type="ECO:0000256" key="10">
    <source>
        <dbReference type="RuleBase" id="RU003915"/>
    </source>
</evidence>
<dbReference type="InterPro" id="IPR033913">
    <property type="entry name" value="MTH1175_dom"/>
</dbReference>
<dbReference type="GO" id="GO:0005737">
    <property type="term" value="C:cytoplasm"/>
    <property type="evidence" value="ECO:0007669"/>
    <property type="project" value="UniProtKB-SubCell"/>
</dbReference>
<dbReference type="Proteomes" id="UP000466864">
    <property type="component" value="Unassembled WGS sequence"/>
</dbReference>
<evidence type="ECO:0000256" key="5">
    <source>
        <dbReference type="ARBA" id="ARBA00023110"/>
    </source>
</evidence>
<dbReference type="GO" id="GO:0003755">
    <property type="term" value="F:peptidyl-prolyl cis-trans isomerase activity"/>
    <property type="evidence" value="ECO:0007669"/>
    <property type="project" value="UniProtKB-UniRule"/>
</dbReference>
<dbReference type="PANTHER" id="PTHR47861">
    <property type="entry name" value="FKBP-TYPE PEPTIDYL-PROLYL CIS-TRANS ISOMERASE SLYD"/>
    <property type="match status" value="1"/>
</dbReference>
<dbReference type="Gene3D" id="3.30.420.130">
    <property type="entry name" value="Dinitrogenase iron-molybdenum cofactor biosynthesis domain"/>
    <property type="match status" value="1"/>
</dbReference>
<evidence type="ECO:0000256" key="11">
    <source>
        <dbReference type="SAM" id="MobiDB-lite"/>
    </source>
</evidence>
<accession>A0A7X2P9C9</accession>
<evidence type="ECO:0000313" key="13">
    <source>
        <dbReference type="EMBL" id="MST82191.1"/>
    </source>
</evidence>
<dbReference type="EMBL" id="VUMV01000005">
    <property type="protein sequence ID" value="MST82191.1"/>
    <property type="molecule type" value="Genomic_DNA"/>
</dbReference>
<protein>
    <recommendedName>
        <fullName evidence="10">Peptidyl-prolyl cis-trans isomerase</fullName>
        <ecNumber evidence="10">5.2.1.8</ecNumber>
    </recommendedName>
</protein>
<dbReference type="EC" id="5.2.1.8" evidence="10"/>
<feature type="domain" description="PPIase FKBP-type" evidence="12">
    <location>
        <begin position="183"/>
        <end position="247"/>
    </location>
</feature>
<dbReference type="CDD" id="cd00851">
    <property type="entry name" value="MTH1175"/>
    <property type="match status" value="1"/>
</dbReference>
<evidence type="ECO:0000256" key="9">
    <source>
        <dbReference type="PROSITE-ProRule" id="PRU00277"/>
    </source>
</evidence>
<comment type="subcellular location">
    <subcellularLocation>
        <location evidence="2">Cytoplasm</location>
    </subcellularLocation>
</comment>
<keyword evidence="5 9" id="KW-0697">Rotamase</keyword>
<feature type="region of interest" description="Disordered" evidence="11">
    <location>
        <begin position="109"/>
        <end position="141"/>
    </location>
</feature>
<keyword evidence="14" id="KW-1185">Reference proteome</keyword>
<comment type="similarity">
    <text evidence="3 10">Belongs to the FKBP-type PPIase family.</text>
</comment>
<dbReference type="InterPro" id="IPR003731">
    <property type="entry name" value="Di-Nase_FeMo-co_biosynth"/>
</dbReference>
<evidence type="ECO:0000256" key="2">
    <source>
        <dbReference type="ARBA" id="ARBA00004496"/>
    </source>
</evidence>
<dbReference type="InterPro" id="IPR046357">
    <property type="entry name" value="PPIase_dom_sf"/>
</dbReference>
<proteinExistence type="inferred from homology"/>
<keyword evidence="4" id="KW-0963">Cytoplasm</keyword>
<dbReference type="SUPFAM" id="SSF54534">
    <property type="entry name" value="FKBP-like"/>
    <property type="match status" value="1"/>
</dbReference>
<dbReference type="InterPro" id="IPR001179">
    <property type="entry name" value="PPIase_FKBP_dom"/>
</dbReference>
<dbReference type="RefSeq" id="WP_154458107.1">
    <property type="nucleotide sequence ID" value="NZ_VUMV01000005.1"/>
</dbReference>
<evidence type="ECO:0000256" key="3">
    <source>
        <dbReference type="ARBA" id="ARBA00006577"/>
    </source>
</evidence>
<dbReference type="GO" id="GO:0042026">
    <property type="term" value="P:protein refolding"/>
    <property type="evidence" value="ECO:0007669"/>
    <property type="project" value="UniProtKB-ARBA"/>
</dbReference>
<feature type="compositionally biased region" description="Basic and acidic residues" evidence="11">
    <location>
        <begin position="109"/>
        <end position="128"/>
    </location>
</feature>
<dbReference type="Gene3D" id="3.10.50.40">
    <property type="match status" value="1"/>
</dbReference>
<organism evidence="13 14">
    <name type="scientific">Bilifractor porci</name>
    <dbReference type="NCBI Taxonomy" id="2606636"/>
    <lineage>
        <taxon>Bacteria</taxon>
        <taxon>Bacillati</taxon>
        <taxon>Bacillota</taxon>
        <taxon>Clostridia</taxon>
        <taxon>Lachnospirales</taxon>
        <taxon>Lachnospiraceae</taxon>
        <taxon>Bilifractor</taxon>
    </lineage>
</organism>
<evidence type="ECO:0000313" key="14">
    <source>
        <dbReference type="Proteomes" id="UP000466864"/>
    </source>
</evidence>
<dbReference type="Pfam" id="PF00254">
    <property type="entry name" value="FKBP_C"/>
    <property type="match status" value="1"/>
</dbReference>
<evidence type="ECO:0000259" key="12">
    <source>
        <dbReference type="PROSITE" id="PS50059"/>
    </source>
</evidence>
<evidence type="ECO:0000256" key="6">
    <source>
        <dbReference type="ARBA" id="ARBA00023186"/>
    </source>
</evidence>
<evidence type="ECO:0000256" key="4">
    <source>
        <dbReference type="ARBA" id="ARBA00022490"/>
    </source>
</evidence>
<reference evidence="13 14" key="1">
    <citation type="submission" date="2019-08" db="EMBL/GenBank/DDBJ databases">
        <title>In-depth cultivation of the pig gut microbiome towards novel bacterial diversity and tailored functional studies.</title>
        <authorList>
            <person name="Wylensek D."/>
            <person name="Hitch T.C.A."/>
            <person name="Clavel T."/>
        </authorList>
    </citation>
    <scope>NUCLEOTIDE SEQUENCE [LARGE SCALE GENOMIC DNA]</scope>
    <source>
        <strain evidence="13 14">Oil+RF-744-WCA-WT-13</strain>
    </source>
</reference>
<keyword evidence="6" id="KW-0143">Chaperone</keyword>
<dbReference type="PANTHER" id="PTHR47861:SF3">
    <property type="entry name" value="FKBP-TYPE PEPTIDYL-PROLYL CIS-TRANS ISOMERASE SLYD"/>
    <property type="match status" value="1"/>
</dbReference>
<evidence type="ECO:0000256" key="1">
    <source>
        <dbReference type="ARBA" id="ARBA00000971"/>
    </source>
</evidence>
<dbReference type="Pfam" id="PF02579">
    <property type="entry name" value="Nitro_FeMo-Co"/>
    <property type="match status" value="1"/>
</dbReference>
<comment type="catalytic activity">
    <reaction evidence="1 9 10">
        <text>[protein]-peptidylproline (omega=180) = [protein]-peptidylproline (omega=0)</text>
        <dbReference type="Rhea" id="RHEA:16237"/>
        <dbReference type="Rhea" id="RHEA-COMP:10747"/>
        <dbReference type="Rhea" id="RHEA-COMP:10748"/>
        <dbReference type="ChEBI" id="CHEBI:83833"/>
        <dbReference type="ChEBI" id="CHEBI:83834"/>
        <dbReference type="EC" id="5.2.1.8"/>
    </reaction>
</comment>
<dbReference type="SUPFAM" id="SSF53146">
    <property type="entry name" value="Nitrogenase accessory factor-like"/>
    <property type="match status" value="1"/>
</dbReference>